<dbReference type="InterPro" id="IPR018062">
    <property type="entry name" value="HTH_AraC-typ_CS"/>
</dbReference>
<dbReference type="InterPro" id="IPR003313">
    <property type="entry name" value="AraC-bd"/>
</dbReference>
<dbReference type="Pfam" id="PF02311">
    <property type="entry name" value="AraC_binding"/>
    <property type="match status" value="1"/>
</dbReference>
<name>A0ABS7C721_9BACL</name>
<evidence type="ECO:0000256" key="2">
    <source>
        <dbReference type="ARBA" id="ARBA00023125"/>
    </source>
</evidence>
<keyword evidence="2" id="KW-0238">DNA-binding</keyword>
<dbReference type="PROSITE" id="PS01124">
    <property type="entry name" value="HTH_ARAC_FAMILY_2"/>
    <property type="match status" value="1"/>
</dbReference>
<dbReference type="InterPro" id="IPR037923">
    <property type="entry name" value="HTH-like"/>
</dbReference>
<dbReference type="RefSeq" id="WP_210037189.1">
    <property type="nucleotide sequence ID" value="NZ_JBHLVU010000004.1"/>
</dbReference>
<dbReference type="EMBL" id="JAHZIK010000650">
    <property type="protein sequence ID" value="MBW7456730.1"/>
    <property type="molecule type" value="Genomic_DNA"/>
</dbReference>
<dbReference type="PANTHER" id="PTHR43280">
    <property type="entry name" value="ARAC-FAMILY TRANSCRIPTIONAL REGULATOR"/>
    <property type="match status" value="1"/>
</dbReference>
<keyword evidence="6" id="KW-1185">Reference proteome</keyword>
<dbReference type="PROSITE" id="PS00041">
    <property type="entry name" value="HTH_ARAC_FAMILY_1"/>
    <property type="match status" value="1"/>
</dbReference>
<dbReference type="Gene3D" id="1.10.10.60">
    <property type="entry name" value="Homeodomain-like"/>
    <property type="match status" value="2"/>
</dbReference>
<dbReference type="PRINTS" id="PR00032">
    <property type="entry name" value="HTHARAC"/>
</dbReference>
<evidence type="ECO:0000313" key="6">
    <source>
        <dbReference type="Proteomes" id="UP001519887"/>
    </source>
</evidence>
<dbReference type="SUPFAM" id="SSF46689">
    <property type="entry name" value="Homeodomain-like"/>
    <property type="match status" value="1"/>
</dbReference>
<comment type="caution">
    <text evidence="5">The sequence shown here is derived from an EMBL/GenBank/DDBJ whole genome shotgun (WGS) entry which is preliminary data.</text>
</comment>
<protein>
    <submittedName>
        <fullName evidence="5">AraC family transcriptional regulator</fullName>
    </submittedName>
</protein>
<dbReference type="InterPro" id="IPR009057">
    <property type="entry name" value="Homeodomain-like_sf"/>
</dbReference>
<proteinExistence type="predicted"/>
<evidence type="ECO:0000256" key="3">
    <source>
        <dbReference type="ARBA" id="ARBA00023163"/>
    </source>
</evidence>
<dbReference type="SMART" id="SM00342">
    <property type="entry name" value="HTH_ARAC"/>
    <property type="match status" value="1"/>
</dbReference>
<dbReference type="InterPro" id="IPR020449">
    <property type="entry name" value="Tscrpt_reg_AraC-type_HTH"/>
</dbReference>
<dbReference type="Proteomes" id="UP001519887">
    <property type="component" value="Unassembled WGS sequence"/>
</dbReference>
<accession>A0ABS7C721</accession>
<keyword evidence="3" id="KW-0804">Transcription</keyword>
<dbReference type="InterPro" id="IPR018060">
    <property type="entry name" value="HTH_AraC"/>
</dbReference>
<dbReference type="PANTHER" id="PTHR43280:SF2">
    <property type="entry name" value="HTH-TYPE TRANSCRIPTIONAL REGULATOR EXSA"/>
    <property type="match status" value="1"/>
</dbReference>
<sequence length="267" mass="30810">MYNDVMLCSYSYHSHPFQVEYSEGLSTYLFRLQTEGSCEALVNGRMERIEAGDLLLFKPGDPYELNIVAGSQTTEADKPQASSGDYFVICNGPWLDEWWARKERPQKTKIVSDERLLSIWRALVLEKRRFEQEDREMADYLLRSLCLGLDRAVATQSVLHGKSFIATRMKNFIDEQAGGPFLIQDVASHVGLSVSRTVHLFKECFGVTIIQYTQDVRLSMAMERMKFSTMPLEQIAETCGFGSYSYFYRIFRRQFGMSPAVYREQQI</sequence>
<gene>
    <name evidence="5" type="ORF">K0U00_22075</name>
</gene>
<reference evidence="5 6" key="1">
    <citation type="submission" date="2021-07" db="EMBL/GenBank/DDBJ databases">
        <title>Paenibacillus radiodurans sp. nov., isolated from the southeastern edge of Tengger Desert.</title>
        <authorList>
            <person name="Zhang G."/>
        </authorList>
    </citation>
    <scope>NUCLEOTIDE SEQUENCE [LARGE SCALE GENOMIC DNA]</scope>
    <source>
        <strain evidence="5 6">CCM 7311</strain>
    </source>
</reference>
<feature type="domain" description="HTH araC/xylS-type" evidence="4">
    <location>
        <begin position="167"/>
        <end position="265"/>
    </location>
</feature>
<evidence type="ECO:0000313" key="5">
    <source>
        <dbReference type="EMBL" id="MBW7456730.1"/>
    </source>
</evidence>
<evidence type="ECO:0000259" key="4">
    <source>
        <dbReference type="PROSITE" id="PS01124"/>
    </source>
</evidence>
<evidence type="ECO:0000256" key="1">
    <source>
        <dbReference type="ARBA" id="ARBA00023015"/>
    </source>
</evidence>
<keyword evidence="1" id="KW-0805">Transcription regulation</keyword>
<dbReference type="Pfam" id="PF12833">
    <property type="entry name" value="HTH_18"/>
    <property type="match status" value="1"/>
</dbReference>
<organism evidence="5 6">
    <name type="scientific">Paenibacillus sepulcri</name>
    <dbReference type="NCBI Taxonomy" id="359917"/>
    <lineage>
        <taxon>Bacteria</taxon>
        <taxon>Bacillati</taxon>
        <taxon>Bacillota</taxon>
        <taxon>Bacilli</taxon>
        <taxon>Bacillales</taxon>
        <taxon>Paenibacillaceae</taxon>
        <taxon>Paenibacillus</taxon>
    </lineage>
</organism>
<dbReference type="SUPFAM" id="SSF51215">
    <property type="entry name" value="Regulatory protein AraC"/>
    <property type="match status" value="1"/>
</dbReference>